<dbReference type="GO" id="GO:0004126">
    <property type="term" value="F:cytidine deaminase activity"/>
    <property type="evidence" value="ECO:0007669"/>
    <property type="project" value="UniProtKB-UniRule"/>
</dbReference>
<comment type="cofactor">
    <cofactor evidence="1 12 13">
        <name>Zn(2+)</name>
        <dbReference type="ChEBI" id="CHEBI:29105"/>
    </cofactor>
</comment>
<dbReference type="InterPro" id="IPR050202">
    <property type="entry name" value="Cyt/Deoxycyt_deaminase"/>
</dbReference>
<proteinExistence type="inferred from homology"/>
<dbReference type="GO" id="GO:0005829">
    <property type="term" value="C:cytosol"/>
    <property type="evidence" value="ECO:0007669"/>
    <property type="project" value="TreeGrafter"/>
</dbReference>
<reference evidence="15 16" key="1">
    <citation type="journal article" date="2016" name="Nat. Commun.">
        <title>Ectomycorrhizal ecology is imprinted in the genome of the dominant symbiotic fungus Cenococcum geophilum.</title>
        <authorList>
            <consortium name="DOE Joint Genome Institute"/>
            <person name="Peter M."/>
            <person name="Kohler A."/>
            <person name="Ohm R.A."/>
            <person name="Kuo A."/>
            <person name="Krutzmann J."/>
            <person name="Morin E."/>
            <person name="Arend M."/>
            <person name="Barry K.W."/>
            <person name="Binder M."/>
            <person name="Choi C."/>
            <person name="Clum A."/>
            <person name="Copeland A."/>
            <person name="Grisel N."/>
            <person name="Haridas S."/>
            <person name="Kipfer T."/>
            <person name="LaButti K."/>
            <person name="Lindquist E."/>
            <person name="Lipzen A."/>
            <person name="Maire R."/>
            <person name="Meier B."/>
            <person name="Mihaltcheva S."/>
            <person name="Molinier V."/>
            <person name="Murat C."/>
            <person name="Poggeler S."/>
            <person name="Quandt C.A."/>
            <person name="Sperisen C."/>
            <person name="Tritt A."/>
            <person name="Tisserant E."/>
            <person name="Crous P.W."/>
            <person name="Henrissat B."/>
            <person name="Nehls U."/>
            <person name="Egli S."/>
            <person name="Spatafora J.W."/>
            <person name="Grigoriev I.V."/>
            <person name="Martin F.M."/>
        </authorList>
    </citation>
    <scope>NUCLEOTIDE SEQUENCE [LARGE SCALE GENOMIC DNA]</scope>
    <source>
        <strain evidence="15 16">CBS 207.34</strain>
    </source>
</reference>
<keyword evidence="6 13" id="KW-0378">Hydrolase</keyword>
<evidence type="ECO:0000256" key="4">
    <source>
        <dbReference type="ARBA" id="ARBA00012783"/>
    </source>
</evidence>
<dbReference type="PANTHER" id="PTHR11644:SF2">
    <property type="entry name" value="CYTIDINE DEAMINASE"/>
    <property type="match status" value="1"/>
</dbReference>
<dbReference type="InterPro" id="IPR006262">
    <property type="entry name" value="Cyt_deam_tetra"/>
</dbReference>
<protein>
    <recommendedName>
        <fullName evidence="4 13">Cytidine deaminase</fullName>
        <ecNumber evidence="4 13">3.5.4.5</ecNumber>
    </recommendedName>
    <alternativeName>
        <fullName evidence="8 13">Cytidine aminohydrolase</fullName>
    </alternativeName>
</protein>
<dbReference type="PROSITE" id="PS00903">
    <property type="entry name" value="CYT_DCMP_DEAMINASES_1"/>
    <property type="match status" value="1"/>
</dbReference>
<keyword evidence="5 12" id="KW-0479">Metal-binding</keyword>
<evidence type="ECO:0000313" key="15">
    <source>
        <dbReference type="EMBL" id="OCL08041.1"/>
    </source>
</evidence>
<dbReference type="InterPro" id="IPR016192">
    <property type="entry name" value="APOBEC/CMP_deaminase_Zn-bd"/>
</dbReference>
<dbReference type="GO" id="GO:0055086">
    <property type="term" value="P:nucleobase-containing small molecule metabolic process"/>
    <property type="evidence" value="ECO:0007669"/>
    <property type="project" value="UniProtKB-ARBA"/>
</dbReference>
<dbReference type="EMBL" id="KV749724">
    <property type="protein sequence ID" value="OCL08041.1"/>
    <property type="molecule type" value="Genomic_DNA"/>
</dbReference>
<evidence type="ECO:0000256" key="8">
    <source>
        <dbReference type="ARBA" id="ARBA00032005"/>
    </source>
</evidence>
<evidence type="ECO:0000256" key="9">
    <source>
        <dbReference type="ARBA" id="ARBA00049558"/>
    </source>
</evidence>
<dbReference type="Pfam" id="PF00383">
    <property type="entry name" value="dCMP_cyt_deam_1"/>
    <property type="match status" value="1"/>
</dbReference>
<comment type="catalytic activity">
    <reaction evidence="9 13">
        <text>cytidine + H2O + H(+) = uridine + NH4(+)</text>
        <dbReference type="Rhea" id="RHEA:16069"/>
        <dbReference type="ChEBI" id="CHEBI:15377"/>
        <dbReference type="ChEBI" id="CHEBI:15378"/>
        <dbReference type="ChEBI" id="CHEBI:16704"/>
        <dbReference type="ChEBI" id="CHEBI:17562"/>
        <dbReference type="ChEBI" id="CHEBI:28938"/>
        <dbReference type="EC" id="3.5.4.5"/>
    </reaction>
</comment>
<feature type="binding site" evidence="11">
    <location>
        <begin position="74"/>
        <end position="80"/>
    </location>
    <ligand>
        <name>substrate</name>
    </ligand>
</feature>
<comment type="catalytic activity">
    <reaction evidence="13">
        <text>2'-deoxycytidine + H2O + H(+) = 2'-deoxyuridine + NH4(+)</text>
        <dbReference type="Rhea" id="RHEA:13433"/>
        <dbReference type="ChEBI" id="CHEBI:15377"/>
        <dbReference type="ChEBI" id="CHEBI:15378"/>
        <dbReference type="ChEBI" id="CHEBI:15698"/>
        <dbReference type="ChEBI" id="CHEBI:16450"/>
        <dbReference type="ChEBI" id="CHEBI:28938"/>
        <dbReference type="EC" id="3.5.4.5"/>
    </reaction>
</comment>
<evidence type="ECO:0000256" key="11">
    <source>
        <dbReference type="PIRSR" id="PIRSR606262-2"/>
    </source>
</evidence>
<sequence length="181" mass="19030">MSTNPAPAPSPAQPAGSDALVHGLTAAELEILSAKCLEARATAYCPYSLFRVGCALLLKPTSASPGPTVITGANVENASYPVGTCAERVAMGAAVVQGYRMGSFKAVGVATDMDDICSPCGMCRQFLREFCEPDMPIFMHNKAGGYEVKTLDQLLPMSFGPEALPRREVLEAMGVGMPKKV</sequence>
<evidence type="ECO:0000256" key="6">
    <source>
        <dbReference type="ARBA" id="ARBA00022801"/>
    </source>
</evidence>
<evidence type="ECO:0000256" key="13">
    <source>
        <dbReference type="RuleBase" id="RU364006"/>
    </source>
</evidence>
<evidence type="ECO:0000256" key="12">
    <source>
        <dbReference type="PIRSR" id="PIRSR606262-3"/>
    </source>
</evidence>
<dbReference type="InterPro" id="IPR002125">
    <property type="entry name" value="CMP_dCMP_dom"/>
</dbReference>
<dbReference type="PANTHER" id="PTHR11644">
    <property type="entry name" value="CYTIDINE DEAMINASE"/>
    <property type="match status" value="1"/>
</dbReference>
<comment type="function">
    <text evidence="2 13">This enzyme scavenges exogenous and endogenous cytidine and 2'-deoxycytidine for UMP synthesis.</text>
</comment>
<dbReference type="NCBIfam" id="TIGR01354">
    <property type="entry name" value="cyt_deam_tetra"/>
    <property type="match status" value="1"/>
</dbReference>
<dbReference type="FunFam" id="3.40.140.10:FF:000008">
    <property type="entry name" value="Cytidine deaminase"/>
    <property type="match status" value="1"/>
</dbReference>
<feature type="binding site" evidence="12">
    <location>
        <position position="85"/>
    </location>
    <ligand>
        <name>Zn(2+)</name>
        <dbReference type="ChEBI" id="CHEBI:29105"/>
        <note>catalytic</note>
    </ligand>
</feature>
<evidence type="ECO:0000256" key="3">
    <source>
        <dbReference type="ARBA" id="ARBA00006576"/>
    </source>
</evidence>
<dbReference type="GO" id="GO:0008270">
    <property type="term" value="F:zinc ion binding"/>
    <property type="evidence" value="ECO:0007669"/>
    <property type="project" value="UniProtKB-UniRule"/>
</dbReference>
<evidence type="ECO:0000256" key="2">
    <source>
        <dbReference type="ARBA" id="ARBA00003949"/>
    </source>
</evidence>
<dbReference type="Gene3D" id="3.40.140.10">
    <property type="entry name" value="Cytidine Deaminase, domain 2"/>
    <property type="match status" value="1"/>
</dbReference>
<feature type="binding site" evidence="12">
    <location>
        <position position="120"/>
    </location>
    <ligand>
        <name>Zn(2+)</name>
        <dbReference type="ChEBI" id="CHEBI:29105"/>
        <note>catalytic</note>
    </ligand>
</feature>
<dbReference type="EC" id="3.5.4.5" evidence="4 13"/>
<evidence type="ECO:0000259" key="14">
    <source>
        <dbReference type="PROSITE" id="PS51747"/>
    </source>
</evidence>
<dbReference type="CDD" id="cd01283">
    <property type="entry name" value="cytidine_deaminase"/>
    <property type="match status" value="1"/>
</dbReference>
<dbReference type="Proteomes" id="UP000250140">
    <property type="component" value="Unassembled WGS sequence"/>
</dbReference>
<gene>
    <name evidence="15" type="ORF">AOQ84DRAFT_293904</name>
</gene>
<evidence type="ECO:0000256" key="10">
    <source>
        <dbReference type="PIRSR" id="PIRSR606262-1"/>
    </source>
</evidence>
<dbReference type="GO" id="GO:0072527">
    <property type="term" value="P:pyrimidine-containing compound metabolic process"/>
    <property type="evidence" value="ECO:0007669"/>
    <property type="project" value="UniProtKB-ARBA"/>
</dbReference>
<feature type="active site" description="Proton donor" evidence="10">
    <location>
        <position position="87"/>
    </location>
</feature>
<feature type="binding site" evidence="12">
    <location>
        <position position="123"/>
    </location>
    <ligand>
        <name>Zn(2+)</name>
        <dbReference type="ChEBI" id="CHEBI:29105"/>
        <note>catalytic</note>
    </ligand>
</feature>
<evidence type="ECO:0000313" key="16">
    <source>
        <dbReference type="Proteomes" id="UP000250140"/>
    </source>
</evidence>
<accession>A0A8E2F018</accession>
<evidence type="ECO:0000256" key="5">
    <source>
        <dbReference type="ARBA" id="ARBA00022723"/>
    </source>
</evidence>
<comment type="similarity">
    <text evidence="3 13">Belongs to the cytidine and deoxycytidylate deaminase family.</text>
</comment>
<evidence type="ECO:0000256" key="1">
    <source>
        <dbReference type="ARBA" id="ARBA00001947"/>
    </source>
</evidence>
<dbReference type="GO" id="GO:0042802">
    <property type="term" value="F:identical protein binding"/>
    <property type="evidence" value="ECO:0007669"/>
    <property type="project" value="UniProtKB-ARBA"/>
</dbReference>
<name>A0A8E2F018_9PEZI</name>
<dbReference type="NCBIfam" id="NF004064">
    <property type="entry name" value="PRK05578.1"/>
    <property type="match status" value="1"/>
</dbReference>
<keyword evidence="16" id="KW-1185">Reference proteome</keyword>
<dbReference type="SUPFAM" id="SSF53927">
    <property type="entry name" value="Cytidine deaminase-like"/>
    <property type="match status" value="1"/>
</dbReference>
<dbReference type="InterPro" id="IPR016193">
    <property type="entry name" value="Cytidine_deaminase-like"/>
</dbReference>
<evidence type="ECO:0000256" key="7">
    <source>
        <dbReference type="ARBA" id="ARBA00022833"/>
    </source>
</evidence>
<dbReference type="OrthoDB" id="414540at2759"/>
<organism evidence="15 16">
    <name type="scientific">Glonium stellatum</name>
    <dbReference type="NCBI Taxonomy" id="574774"/>
    <lineage>
        <taxon>Eukaryota</taxon>
        <taxon>Fungi</taxon>
        <taxon>Dikarya</taxon>
        <taxon>Ascomycota</taxon>
        <taxon>Pezizomycotina</taxon>
        <taxon>Dothideomycetes</taxon>
        <taxon>Pleosporomycetidae</taxon>
        <taxon>Gloniales</taxon>
        <taxon>Gloniaceae</taxon>
        <taxon>Glonium</taxon>
    </lineage>
</organism>
<keyword evidence="7 12" id="KW-0862">Zinc</keyword>
<dbReference type="PROSITE" id="PS51747">
    <property type="entry name" value="CYT_DCMP_DEAMINASES_2"/>
    <property type="match status" value="1"/>
</dbReference>
<dbReference type="AlphaFoldDB" id="A0A8E2F018"/>
<feature type="domain" description="CMP/dCMP-type deaminase" evidence="14">
    <location>
        <begin position="27"/>
        <end position="162"/>
    </location>
</feature>